<proteinExistence type="predicted"/>
<dbReference type="Gene3D" id="2.120.10.80">
    <property type="entry name" value="Kelch-type beta propeller"/>
    <property type="match status" value="2"/>
</dbReference>
<protein>
    <submittedName>
        <fullName evidence="3">Uncharacterized protein</fullName>
    </submittedName>
</protein>
<dbReference type="InterPro" id="IPR006652">
    <property type="entry name" value="Kelch_1"/>
</dbReference>
<sequence length="305" mass="33536">MDPKIYLVGGYQLFTDETCRTVYELNLRQECWTTLTQIPRGFTVCCGAVISDGGLYVVAGHDGVTTEFSQKINRFDLSSQEWSEWPSSFSEPLFINGLAVTKNEHAAIFCSGDPVQQVNRKISKSNVKSRVFSLLPSYSETTNPNRIWNGNLSQVAITPTGTSVLTCGGYDEKDVASTAAFLLDHTQPTRVASMSVPRGSHGLVTSTRTGRAYAIGGTWISGGRHSHRTCEAFDADTNRWIFTRRMAKPRRDFAAASSGNQIFVFGGFHGVDGIFFDSEVYDERSGNWRSGPAVPPGLWNYTVAA</sequence>
<evidence type="ECO:0000313" key="3">
    <source>
        <dbReference type="EMBL" id="OQV13129.1"/>
    </source>
</evidence>
<keyword evidence="4" id="KW-1185">Reference proteome</keyword>
<evidence type="ECO:0000256" key="1">
    <source>
        <dbReference type="ARBA" id="ARBA00022441"/>
    </source>
</evidence>
<gene>
    <name evidence="3" type="ORF">BV898_12669</name>
</gene>
<dbReference type="Pfam" id="PF01344">
    <property type="entry name" value="Kelch_1"/>
    <property type="match status" value="2"/>
</dbReference>
<dbReference type="Proteomes" id="UP000192578">
    <property type="component" value="Unassembled WGS sequence"/>
</dbReference>
<evidence type="ECO:0000313" key="4">
    <source>
        <dbReference type="Proteomes" id="UP000192578"/>
    </source>
</evidence>
<accession>A0A1W0WD60</accession>
<dbReference type="EMBL" id="MTYJ01000130">
    <property type="protein sequence ID" value="OQV13129.1"/>
    <property type="molecule type" value="Genomic_DNA"/>
</dbReference>
<comment type="caution">
    <text evidence="3">The sequence shown here is derived from an EMBL/GenBank/DDBJ whole genome shotgun (WGS) entry which is preliminary data.</text>
</comment>
<evidence type="ECO:0000256" key="2">
    <source>
        <dbReference type="ARBA" id="ARBA00022737"/>
    </source>
</evidence>
<dbReference type="PANTHER" id="PTHR46344">
    <property type="entry name" value="OS02G0202900 PROTEIN"/>
    <property type="match status" value="1"/>
</dbReference>
<dbReference type="SUPFAM" id="SSF117281">
    <property type="entry name" value="Kelch motif"/>
    <property type="match status" value="2"/>
</dbReference>
<dbReference type="PANTHER" id="PTHR46344:SF27">
    <property type="entry name" value="KELCH REPEAT SUPERFAMILY PROTEIN"/>
    <property type="match status" value="1"/>
</dbReference>
<dbReference type="AlphaFoldDB" id="A0A1W0WD60"/>
<reference evidence="4" key="1">
    <citation type="submission" date="2017-01" db="EMBL/GenBank/DDBJ databases">
        <title>Comparative genomics of anhydrobiosis in the tardigrade Hypsibius dujardini.</title>
        <authorList>
            <person name="Yoshida Y."/>
            <person name="Koutsovoulos G."/>
            <person name="Laetsch D."/>
            <person name="Stevens L."/>
            <person name="Kumar S."/>
            <person name="Horikawa D."/>
            <person name="Ishino K."/>
            <person name="Komine S."/>
            <person name="Tomita M."/>
            <person name="Blaxter M."/>
            <person name="Arakawa K."/>
        </authorList>
    </citation>
    <scope>NUCLEOTIDE SEQUENCE [LARGE SCALE GENOMIC DNA]</scope>
    <source>
        <strain evidence="4">Z151</strain>
    </source>
</reference>
<dbReference type="InterPro" id="IPR015915">
    <property type="entry name" value="Kelch-typ_b-propeller"/>
</dbReference>
<keyword evidence="2" id="KW-0677">Repeat</keyword>
<organism evidence="3 4">
    <name type="scientific">Hypsibius exemplaris</name>
    <name type="common">Freshwater tardigrade</name>
    <dbReference type="NCBI Taxonomy" id="2072580"/>
    <lineage>
        <taxon>Eukaryota</taxon>
        <taxon>Metazoa</taxon>
        <taxon>Ecdysozoa</taxon>
        <taxon>Tardigrada</taxon>
        <taxon>Eutardigrada</taxon>
        <taxon>Parachela</taxon>
        <taxon>Hypsibioidea</taxon>
        <taxon>Hypsibiidae</taxon>
        <taxon>Hypsibius</taxon>
    </lineage>
</organism>
<keyword evidence="1" id="KW-0880">Kelch repeat</keyword>
<name>A0A1W0WD60_HYPEX</name>
<dbReference type="SMART" id="SM00612">
    <property type="entry name" value="Kelch"/>
    <property type="match status" value="5"/>
</dbReference>